<accession>A0A285IS23</accession>
<reference evidence="2 3" key="1">
    <citation type="submission" date="2017-09" db="EMBL/GenBank/DDBJ databases">
        <authorList>
            <person name="Ehlers B."/>
            <person name="Leendertz F.H."/>
        </authorList>
    </citation>
    <scope>NUCLEOTIDE SEQUENCE [LARGE SCALE GENOMIC DNA]</scope>
    <source>
        <strain evidence="2 3">CGMCC 1.12662</strain>
    </source>
</reference>
<evidence type="ECO:0000256" key="1">
    <source>
        <dbReference type="SAM" id="Phobius"/>
    </source>
</evidence>
<dbReference type="Proteomes" id="UP000231655">
    <property type="component" value="Unassembled WGS sequence"/>
</dbReference>
<name>A0A285IS23_9RHOB</name>
<feature type="transmembrane region" description="Helical" evidence="1">
    <location>
        <begin position="365"/>
        <end position="388"/>
    </location>
</feature>
<keyword evidence="1" id="KW-0812">Transmembrane</keyword>
<proteinExistence type="predicted"/>
<feature type="transmembrane region" description="Helical" evidence="1">
    <location>
        <begin position="281"/>
        <end position="304"/>
    </location>
</feature>
<dbReference type="EMBL" id="OBEA01000003">
    <property type="protein sequence ID" value="SNY50809.1"/>
    <property type="molecule type" value="Genomic_DNA"/>
</dbReference>
<evidence type="ECO:0000313" key="2">
    <source>
        <dbReference type="EMBL" id="SNY50809.1"/>
    </source>
</evidence>
<protein>
    <submittedName>
        <fullName evidence="2">Uncharacterized protein</fullName>
    </submittedName>
</protein>
<keyword evidence="1" id="KW-1133">Transmembrane helix</keyword>
<gene>
    <name evidence="2" type="ORF">SAMN06297129_1950</name>
</gene>
<keyword evidence="1" id="KW-0472">Membrane</keyword>
<organism evidence="2 3">
    <name type="scientific">Pseudooceanicola antarcticus</name>
    <dbReference type="NCBI Taxonomy" id="1247613"/>
    <lineage>
        <taxon>Bacteria</taxon>
        <taxon>Pseudomonadati</taxon>
        <taxon>Pseudomonadota</taxon>
        <taxon>Alphaproteobacteria</taxon>
        <taxon>Rhodobacterales</taxon>
        <taxon>Paracoccaceae</taxon>
        <taxon>Pseudooceanicola</taxon>
    </lineage>
</organism>
<evidence type="ECO:0000313" key="3">
    <source>
        <dbReference type="Proteomes" id="UP000231655"/>
    </source>
</evidence>
<sequence>MARVYGGCGVTQLVPEGADDPRFSELLRATDPAAMHLRLDGKQVSGPERYGSAKAMVAAINRLEPEVRLQLSVLGDEFGPNKEDLEDILFPSLQHRLLESFAVTRRGSDRQAAIQGLNVAGLAAVEASLRVRNGVLRDLKIGTLTLFGFGTVRLENCVIGRLIISGDGNPDIVIRGGRILMIDVEEDPHIRSLEVSGVHISKRPMASQPSKEDWPVWLRLDAVAFRRLHRWAQEKEDAKLAHQMRGHQLSVDYYKADRPERFFLSLWWLFGNYGLSLWRPLLWLLLSFAILVDLLLWCGSVPGVDQIASAVGPPGGGAADGWRRVLFGDDMSAQLARAVVGATESIFSPVNVFSTRKLVVPSAPWVAVFQFFYSYLCLGLIFLFGFSIRRRFKI</sequence>
<dbReference type="AlphaFoldDB" id="A0A285IS23"/>